<dbReference type="EMBL" id="STGX01000006">
    <property type="protein sequence ID" value="THV29002.1"/>
    <property type="molecule type" value="Genomic_DNA"/>
</dbReference>
<evidence type="ECO:0000313" key="5">
    <source>
        <dbReference type="Proteomes" id="UP000305792"/>
    </source>
</evidence>
<feature type="domain" description="Treble clef zinc finger" evidence="3">
    <location>
        <begin position="578"/>
        <end position="631"/>
    </location>
</feature>
<evidence type="ECO:0000313" key="4">
    <source>
        <dbReference type="EMBL" id="THV29002.1"/>
    </source>
</evidence>
<feature type="domain" description="Treble clef zinc finger" evidence="3">
    <location>
        <begin position="500"/>
        <end position="553"/>
    </location>
</feature>
<feature type="domain" description="Treble clef zinc finger" evidence="3">
    <location>
        <begin position="655"/>
        <end position="708"/>
    </location>
</feature>
<dbReference type="AlphaFoldDB" id="A0A4S8PHW3"/>
<feature type="domain" description="Treble clef zinc finger" evidence="3">
    <location>
        <begin position="347"/>
        <end position="402"/>
    </location>
</feature>
<dbReference type="Gene3D" id="3.40.960.10">
    <property type="entry name" value="VSR Endonuclease"/>
    <property type="match status" value="1"/>
</dbReference>
<dbReference type="RefSeq" id="WP_136529496.1">
    <property type="nucleotide sequence ID" value="NZ_STGX01000006.1"/>
</dbReference>
<evidence type="ECO:0000259" key="3">
    <source>
        <dbReference type="Pfam" id="PF14311"/>
    </source>
</evidence>
<organism evidence="4 5">
    <name type="scientific">Glycomyces paridis</name>
    <dbReference type="NCBI Taxonomy" id="2126555"/>
    <lineage>
        <taxon>Bacteria</taxon>
        <taxon>Bacillati</taxon>
        <taxon>Actinomycetota</taxon>
        <taxon>Actinomycetes</taxon>
        <taxon>Glycomycetales</taxon>
        <taxon>Glycomycetaceae</taxon>
        <taxon>Glycomyces</taxon>
    </lineage>
</organism>
<protein>
    <submittedName>
        <fullName evidence="4">DUF559 domain-containing protein</fullName>
    </submittedName>
</protein>
<dbReference type="Pfam" id="PF14311">
    <property type="entry name" value="DUF4379"/>
    <property type="match status" value="8"/>
</dbReference>
<gene>
    <name evidence="4" type="ORF">E9998_09630</name>
</gene>
<dbReference type="Pfam" id="PF04480">
    <property type="entry name" value="DUF559"/>
    <property type="match status" value="1"/>
</dbReference>
<dbReference type="InterPro" id="IPR025487">
    <property type="entry name" value="DUF4379"/>
</dbReference>
<name>A0A4S8PHW3_9ACTN</name>
<dbReference type="InterPro" id="IPR007569">
    <property type="entry name" value="DUF559"/>
</dbReference>
<dbReference type="SUPFAM" id="SSF52980">
    <property type="entry name" value="Restriction endonuclease-like"/>
    <property type="match status" value="1"/>
</dbReference>
<feature type="domain" description="DUF559" evidence="2">
    <location>
        <begin position="230"/>
        <end position="274"/>
    </location>
</feature>
<dbReference type="PANTHER" id="PTHR37317:SF1">
    <property type="entry name" value="ZINC-RIBBON DOMAIN-CONTAINING PROTEIN-RELATED"/>
    <property type="match status" value="1"/>
</dbReference>
<dbReference type="Proteomes" id="UP000305792">
    <property type="component" value="Unassembled WGS sequence"/>
</dbReference>
<feature type="domain" description="Treble clef zinc finger" evidence="3">
    <location>
        <begin position="140"/>
        <end position="192"/>
    </location>
</feature>
<accession>A0A4S8PHW3</accession>
<evidence type="ECO:0000259" key="2">
    <source>
        <dbReference type="Pfam" id="PF04480"/>
    </source>
</evidence>
<keyword evidence="5" id="KW-1185">Reference proteome</keyword>
<dbReference type="InterPro" id="IPR011335">
    <property type="entry name" value="Restrct_endonuc-II-like"/>
</dbReference>
<comment type="caution">
    <text evidence="4">The sequence shown here is derived from an EMBL/GenBank/DDBJ whole genome shotgun (WGS) entry which is preliminary data.</text>
</comment>
<evidence type="ECO:0000256" key="1">
    <source>
        <dbReference type="SAM" id="MobiDB-lite"/>
    </source>
</evidence>
<feature type="domain" description="Treble clef zinc finger" evidence="3">
    <location>
        <begin position="732"/>
        <end position="785"/>
    </location>
</feature>
<dbReference type="PANTHER" id="PTHR37317">
    <property type="entry name" value="BLR8090 PROTEIN"/>
    <property type="match status" value="1"/>
</dbReference>
<feature type="region of interest" description="Disordered" evidence="1">
    <location>
        <begin position="1"/>
        <end position="23"/>
    </location>
</feature>
<sequence length="804" mass="89410">MVTPTGMDRCRPRPRAGVAAAEPAPNHTEAFNVGPIPYGDAMADRARIRRPNLALDNPALAAQWHPVKNGDLTPADIPACWNSKAWWACPECAHEWEAYVSNRNKAANPRGCPQCASRSRFGFRKPPPGGSLAEVRPDVAAEWHPNRNGDLTPSDLLPGSSKRSLWWQCPRGHEWQTSPSMRTSQNTRCPKCIPQGTSRFEIELFHELRAAGCLVVHDLRLPEGTRWRQVDIAAPEWHLAIEFDGNLHHRTSQSRDSEKTADLTALGWTVVRVRQGLEALTDRDLCIPITATVLEAAQLLLAHLAYLGYPVNADAYVRAGSRMGAAAAAAAYKERVQRSLASDHPELVCDWDTNTNGTGPEAYGSGSQERVWWRCHSCGHQWKAAVAGRANGSGPGCATCKQAKRKQPKPPPPGQSLADKYPVIAAEVAADLNEGRTGADFMPASQWKIWWRCARGHAWIQKVADRTIKGAGCKECRKMDAPLRYRPDEFEDSLAADPEIAAAWHPTRNEGRTPRDYKITSDYRVWWQCPDCGREWESSVRSRTKQRGGCRTCVFADKRGHRTPPPGGSAAELFPRIVPNWHPTKNGELNPWNLVPAANVTVHWLCERGHETSSLLSSRTTGGASCPECERHDRWATYHAERAHVASFAAARPDLVDQWDREANPEGPEEVRKESRTLVWWRCPTCGHRWQASPVARSRAEGTGCRSCILKARHEANSAAPGHSLADRFPEIAAEFAAGLNGDWTPERLRPFSNRVMWWRCTAGHEWEAAVNKRTRRGTGCPLCRSAHAPDSPPEEQPLQATLW</sequence>
<feature type="domain" description="Treble clef zinc finger" evidence="3">
    <location>
        <begin position="60"/>
        <end position="117"/>
    </location>
</feature>
<reference evidence="4 5" key="1">
    <citation type="journal article" date="2018" name="Int. J. Syst. Evol. Microbiol.">
        <title>Glycomyces paridis sp. nov., isolated from the medicinal plant Paris polyphylla.</title>
        <authorList>
            <person name="Fang X.M."/>
            <person name="Bai J.L."/>
            <person name="Su J."/>
            <person name="Zhao L.L."/>
            <person name="Liu H.Y."/>
            <person name="Ma B.P."/>
            <person name="Zhang Y.Q."/>
            <person name="Yu L.Y."/>
        </authorList>
    </citation>
    <scope>NUCLEOTIDE SEQUENCE [LARGE SCALE GENOMIC DNA]</scope>
    <source>
        <strain evidence="4 5">CPCC 204357</strain>
    </source>
</reference>
<proteinExistence type="predicted"/>
<feature type="domain" description="Treble clef zinc finger" evidence="3">
    <location>
        <begin position="424"/>
        <end position="478"/>
    </location>
</feature>
<feature type="region of interest" description="Disordered" evidence="1">
    <location>
        <begin position="397"/>
        <end position="418"/>
    </location>
</feature>